<organism evidence="1 2">
    <name type="scientific">Croceibacterium mercuriale</name>
    <dbReference type="NCBI Taxonomy" id="1572751"/>
    <lineage>
        <taxon>Bacteria</taxon>
        <taxon>Pseudomonadati</taxon>
        <taxon>Pseudomonadota</taxon>
        <taxon>Alphaproteobacteria</taxon>
        <taxon>Sphingomonadales</taxon>
        <taxon>Erythrobacteraceae</taxon>
        <taxon>Croceibacterium</taxon>
    </lineage>
</organism>
<keyword evidence="2" id="KW-1185">Reference proteome</keyword>
<evidence type="ECO:0000313" key="1">
    <source>
        <dbReference type="EMBL" id="KHL25230.1"/>
    </source>
</evidence>
<reference evidence="1 2" key="1">
    <citation type="submission" date="2014-11" db="EMBL/GenBank/DDBJ databases">
        <title>Draft genome sequence of Kirrobacter mercurialis.</title>
        <authorList>
            <person name="Coil D.A."/>
            <person name="Eisen J.A."/>
        </authorList>
    </citation>
    <scope>NUCLEOTIDE SEQUENCE [LARGE SCALE GENOMIC DNA]</scope>
    <source>
        <strain evidence="1 2">Coronado</strain>
    </source>
</reference>
<accession>A0A0B2BZG2</accession>
<dbReference type="Proteomes" id="UP000030988">
    <property type="component" value="Unassembled WGS sequence"/>
</dbReference>
<dbReference type="RefSeq" id="WP_039093484.1">
    <property type="nucleotide sequence ID" value="NZ_JTDN01000001.1"/>
</dbReference>
<dbReference type="AlphaFoldDB" id="A0A0B2BZG2"/>
<sequence length="152" mass="14903">MSNDIRARLTGVHAIGRVGGGGRGGAAATLGTLAGRVAGQIADALDMAGRDGDPQGGGGGHAGVLPADLYGVDREAEALAGGLGASPADTVRLAAALHAFTEECAAELAARPAAFTVERIAGIVTRVAGSAPTVPETLAAIEQATRAIGRDR</sequence>
<protein>
    <submittedName>
        <fullName evidence="1">Uncharacterized protein</fullName>
    </submittedName>
</protein>
<comment type="caution">
    <text evidence="1">The sequence shown here is derived from an EMBL/GenBank/DDBJ whole genome shotgun (WGS) entry which is preliminary data.</text>
</comment>
<evidence type="ECO:0000313" key="2">
    <source>
        <dbReference type="Proteomes" id="UP000030988"/>
    </source>
</evidence>
<proteinExistence type="predicted"/>
<dbReference type="EMBL" id="JTDN01000001">
    <property type="protein sequence ID" value="KHL25230.1"/>
    <property type="molecule type" value="Genomic_DNA"/>
</dbReference>
<gene>
    <name evidence="1" type="ORF">PK98_00185</name>
</gene>
<name>A0A0B2BZG2_9SPHN</name>